<evidence type="ECO:0000313" key="2">
    <source>
        <dbReference type="EMBL" id="AAO09103.1"/>
    </source>
</evidence>
<reference evidence="3" key="1">
    <citation type="submission" date="2002-12" db="EMBL/GenBank/DDBJ databases">
        <title>Complete genome sequence of Vibrio vulnificus CMCP6.</title>
        <authorList>
            <person name="Rhee J.H."/>
            <person name="Kim S.Y."/>
            <person name="Chung S.S."/>
            <person name="Kim J.J."/>
            <person name="Moon Y.H."/>
            <person name="Jeong H."/>
            <person name="Choy H.E."/>
        </authorList>
    </citation>
    <scope>NUCLEOTIDE SEQUENCE [LARGE SCALE GENOMIC DNA]</scope>
    <source>
        <strain evidence="3">CMCP6</strain>
    </source>
</reference>
<dbReference type="Proteomes" id="UP000002275">
    <property type="component" value="Chromosome I"/>
</dbReference>
<dbReference type="AlphaFoldDB" id="A0A3Q0L277"/>
<name>A0A3Q0L277_VIBVU</name>
<organism evidence="2 3">
    <name type="scientific">Vibrio vulnificus (strain CMCP6)</name>
    <dbReference type="NCBI Taxonomy" id="216895"/>
    <lineage>
        <taxon>Bacteria</taxon>
        <taxon>Pseudomonadati</taxon>
        <taxon>Pseudomonadota</taxon>
        <taxon>Gammaproteobacteria</taxon>
        <taxon>Vibrionales</taxon>
        <taxon>Vibrionaceae</taxon>
        <taxon>Vibrio</taxon>
    </lineage>
</organism>
<reference evidence="2 3" key="2">
    <citation type="journal article" date="2003" name="Infect. Immun.">
        <title>Characterization and pathogenic significance of Vibrio vulnificus antigens preferentially expressed in septicemic patients.</title>
        <authorList>
            <person name="Kim Y.R."/>
            <person name="Lee S.E."/>
            <person name="Kim C.M."/>
            <person name="Kim S.Y."/>
            <person name="Shin E.K."/>
            <person name="Shin D.H."/>
            <person name="Chung S.S."/>
            <person name="Choy H.E."/>
            <person name="Progulske-Fox A."/>
            <person name="Hillman J.D."/>
            <person name="Handfield M."/>
            <person name="Rhee J.H."/>
        </authorList>
    </citation>
    <scope>NUCLEOTIDE SEQUENCE [LARGE SCALE GENOMIC DNA]</scope>
    <source>
        <strain evidence="2 3">CMCP6</strain>
    </source>
</reference>
<feature type="compositionally biased region" description="Polar residues" evidence="1">
    <location>
        <begin position="83"/>
        <end position="104"/>
    </location>
</feature>
<dbReference type="EMBL" id="AE016795">
    <property type="protein sequence ID" value="AAO09103.1"/>
    <property type="molecule type" value="Genomic_DNA"/>
</dbReference>
<dbReference type="KEGG" id="vvu:VV1_0587"/>
<evidence type="ECO:0000313" key="3">
    <source>
        <dbReference type="Proteomes" id="UP000002275"/>
    </source>
</evidence>
<feature type="region of interest" description="Disordered" evidence="1">
    <location>
        <begin position="68"/>
        <end position="109"/>
    </location>
</feature>
<dbReference type="AntiFam" id="ANF00041">
    <property type="entry name" value="Antisense to RNaseP"/>
</dbReference>
<protein>
    <submittedName>
        <fullName evidence="2">Uncharacterized protein</fullName>
    </submittedName>
</protein>
<sequence>MEAYLVLLRVEFTLLRTVASRPVRSYRTLSPLPDPLILRIKAIGGLLSVALVVGLRPPGVTWHPALWSPDFPPLCQSPEGRQRQSPKGLQRQSPEGHQQSSDYPVNSEGGLYRLLH</sequence>
<reference evidence="2 3" key="3">
    <citation type="journal article" date="2011" name="Mol. Syst. Biol.">
        <title>Integrative genome-scale metabolic analysis of Vibrio vulnificus for drug targeting and discovery.</title>
        <authorList>
            <person name="Kim H.U."/>
            <person name="Kim S.Y."/>
            <person name="Jeong H."/>
            <person name="Kim T.Y."/>
            <person name="Kim J.J."/>
            <person name="Choy H.E."/>
            <person name="Yi K.Y."/>
            <person name="Rhee J.H."/>
            <person name="Lee S.Y."/>
        </authorList>
    </citation>
    <scope>NUCLEOTIDE SEQUENCE [LARGE SCALE GENOMIC DNA]</scope>
    <source>
        <strain evidence="2 3">CMCP6</strain>
    </source>
</reference>
<accession>A0A3Q0L277</accession>
<proteinExistence type="predicted"/>
<evidence type="ECO:0000256" key="1">
    <source>
        <dbReference type="SAM" id="MobiDB-lite"/>
    </source>
</evidence>
<gene>
    <name evidence="2" type="ordered locus">VV1_0587</name>
</gene>